<gene>
    <name evidence="2" type="ORF">A4A49_09582</name>
</gene>
<evidence type="ECO:0000313" key="3">
    <source>
        <dbReference type="Proteomes" id="UP000187609"/>
    </source>
</evidence>
<dbReference type="EMBL" id="MJEQ01037185">
    <property type="protein sequence ID" value="OIT04207.1"/>
    <property type="molecule type" value="Genomic_DNA"/>
</dbReference>
<evidence type="ECO:0000256" key="1">
    <source>
        <dbReference type="SAM" id="MobiDB-lite"/>
    </source>
</evidence>
<proteinExistence type="predicted"/>
<feature type="compositionally biased region" description="Polar residues" evidence="1">
    <location>
        <begin position="24"/>
        <end position="34"/>
    </location>
</feature>
<dbReference type="PANTHER" id="PTHR38386:SF6">
    <property type="entry name" value="OS05G0426900 PROTEIN"/>
    <property type="match status" value="1"/>
</dbReference>
<name>A0A1J6J2U4_NICAT</name>
<comment type="caution">
    <text evidence="2">The sequence shown here is derived from an EMBL/GenBank/DDBJ whole genome shotgun (WGS) entry which is preliminary data.</text>
</comment>
<feature type="region of interest" description="Disordered" evidence="1">
    <location>
        <begin position="24"/>
        <end position="53"/>
    </location>
</feature>
<evidence type="ECO:0000313" key="2">
    <source>
        <dbReference type="EMBL" id="OIT04207.1"/>
    </source>
</evidence>
<keyword evidence="3" id="KW-1185">Reference proteome</keyword>
<dbReference type="PANTHER" id="PTHR38386">
    <property type="entry name" value="OS05G0426900 PROTEIN"/>
    <property type="match status" value="1"/>
</dbReference>
<accession>A0A1J6J2U4</accession>
<reference evidence="2" key="1">
    <citation type="submission" date="2016-11" db="EMBL/GenBank/DDBJ databases">
        <title>The genome of Nicotiana attenuata.</title>
        <authorList>
            <person name="Xu S."/>
            <person name="Brockmoeller T."/>
            <person name="Gaquerel E."/>
            <person name="Navarro A."/>
            <person name="Kuhl H."/>
            <person name="Gase K."/>
            <person name="Ling Z."/>
            <person name="Zhou W."/>
            <person name="Kreitzer C."/>
            <person name="Stanke M."/>
            <person name="Tang H."/>
            <person name="Lyons E."/>
            <person name="Pandey P."/>
            <person name="Pandey S.P."/>
            <person name="Timmermann B."/>
            <person name="Baldwin I.T."/>
        </authorList>
    </citation>
    <scope>NUCLEOTIDE SEQUENCE [LARGE SCALE GENOMIC DNA]</scope>
    <source>
        <strain evidence="2">UT</strain>
    </source>
</reference>
<dbReference type="Proteomes" id="UP000187609">
    <property type="component" value="Unassembled WGS sequence"/>
</dbReference>
<organism evidence="2 3">
    <name type="scientific">Nicotiana attenuata</name>
    <name type="common">Coyote tobacco</name>
    <dbReference type="NCBI Taxonomy" id="49451"/>
    <lineage>
        <taxon>Eukaryota</taxon>
        <taxon>Viridiplantae</taxon>
        <taxon>Streptophyta</taxon>
        <taxon>Embryophyta</taxon>
        <taxon>Tracheophyta</taxon>
        <taxon>Spermatophyta</taxon>
        <taxon>Magnoliopsida</taxon>
        <taxon>eudicotyledons</taxon>
        <taxon>Gunneridae</taxon>
        <taxon>Pentapetalae</taxon>
        <taxon>asterids</taxon>
        <taxon>lamiids</taxon>
        <taxon>Solanales</taxon>
        <taxon>Solanaceae</taxon>
        <taxon>Nicotianoideae</taxon>
        <taxon>Nicotianeae</taxon>
        <taxon>Nicotiana</taxon>
    </lineage>
</organism>
<protein>
    <submittedName>
        <fullName evidence="2">Uncharacterized protein</fullName>
    </submittedName>
</protein>
<sequence>MNKYSRINSKGKSESILFSNNFSFPLSQTQTPQKISKPHQEKSNKNEFSKKSMNFHYGSVEDQEKGEEENGEMFGVILSRSRSVQSMAEKKEVKRTCSMKRSSSVSSAGGYCRIHHQNDYPISDEETHENFNVVHSKQRKKEKGKILIVCMRLLGF</sequence>
<feature type="compositionally biased region" description="Basic and acidic residues" evidence="1">
    <location>
        <begin position="38"/>
        <end position="50"/>
    </location>
</feature>
<dbReference type="Gramene" id="OIT04207">
    <property type="protein sequence ID" value="OIT04207"/>
    <property type="gene ID" value="A4A49_09582"/>
</dbReference>
<dbReference type="AlphaFoldDB" id="A0A1J6J2U4"/>